<gene>
    <name evidence="4" type="ORF">GCM10009547_26420</name>
</gene>
<proteinExistence type="predicted"/>
<dbReference type="PANTHER" id="PTHR43767:SF12">
    <property type="entry name" value="AMP-DEPENDENT SYNTHETASE AND LIGASE"/>
    <property type="match status" value="1"/>
</dbReference>
<reference evidence="4 5" key="1">
    <citation type="journal article" date="2019" name="Int. J. Syst. Evol. Microbiol.">
        <title>The Global Catalogue of Microorganisms (GCM) 10K type strain sequencing project: providing services to taxonomists for standard genome sequencing and annotation.</title>
        <authorList>
            <consortium name="The Broad Institute Genomics Platform"/>
            <consortium name="The Broad Institute Genome Sequencing Center for Infectious Disease"/>
            <person name="Wu L."/>
            <person name="Ma J."/>
        </authorList>
    </citation>
    <scope>NUCLEOTIDE SEQUENCE [LARGE SCALE GENOMIC DNA]</scope>
    <source>
        <strain evidence="4 5">JCM 10671</strain>
    </source>
</reference>
<protein>
    <submittedName>
        <fullName evidence="4">Long-chain fatty acid--CoA ligase</fullName>
    </submittedName>
</protein>
<comment type="caution">
    <text evidence="4">The sequence shown here is derived from an EMBL/GenBank/DDBJ whole genome shotgun (WGS) entry which is preliminary data.</text>
</comment>
<evidence type="ECO:0000259" key="3">
    <source>
        <dbReference type="Pfam" id="PF13193"/>
    </source>
</evidence>
<accession>A0ABN1GX80</accession>
<evidence type="ECO:0000259" key="2">
    <source>
        <dbReference type="Pfam" id="PF00501"/>
    </source>
</evidence>
<dbReference type="SUPFAM" id="SSF56801">
    <property type="entry name" value="Acetyl-CoA synthetase-like"/>
    <property type="match status" value="1"/>
</dbReference>
<dbReference type="Proteomes" id="UP001500957">
    <property type="component" value="Unassembled WGS sequence"/>
</dbReference>
<evidence type="ECO:0000313" key="5">
    <source>
        <dbReference type="Proteomes" id="UP001500957"/>
    </source>
</evidence>
<dbReference type="Gene3D" id="3.40.50.12780">
    <property type="entry name" value="N-terminal domain of ligase-like"/>
    <property type="match status" value="1"/>
</dbReference>
<keyword evidence="5" id="KW-1185">Reference proteome</keyword>
<dbReference type="Gene3D" id="3.30.300.30">
    <property type="match status" value="1"/>
</dbReference>
<feature type="domain" description="AMP-dependent synthetase/ligase" evidence="2">
    <location>
        <begin position="19"/>
        <end position="349"/>
    </location>
</feature>
<evidence type="ECO:0000313" key="4">
    <source>
        <dbReference type="EMBL" id="GAA0622275.1"/>
    </source>
</evidence>
<keyword evidence="4" id="KW-0436">Ligase</keyword>
<name>A0ABN1GX80_9ACTN</name>
<dbReference type="InterPro" id="IPR025110">
    <property type="entry name" value="AMP-bd_C"/>
</dbReference>
<dbReference type="Pfam" id="PF13193">
    <property type="entry name" value="AMP-binding_C"/>
    <property type="match status" value="1"/>
</dbReference>
<organism evidence="4 5">
    <name type="scientific">Sporichthya brevicatena</name>
    <dbReference type="NCBI Taxonomy" id="171442"/>
    <lineage>
        <taxon>Bacteria</taxon>
        <taxon>Bacillati</taxon>
        <taxon>Actinomycetota</taxon>
        <taxon>Actinomycetes</taxon>
        <taxon>Sporichthyales</taxon>
        <taxon>Sporichthyaceae</taxon>
        <taxon>Sporichthya</taxon>
    </lineage>
</organism>
<dbReference type="PANTHER" id="PTHR43767">
    <property type="entry name" value="LONG-CHAIN-FATTY-ACID--COA LIGASE"/>
    <property type="match status" value="1"/>
</dbReference>
<dbReference type="InterPro" id="IPR042099">
    <property type="entry name" value="ANL_N_sf"/>
</dbReference>
<dbReference type="InterPro" id="IPR045851">
    <property type="entry name" value="AMP-bd_C_sf"/>
</dbReference>
<dbReference type="GO" id="GO:0016874">
    <property type="term" value="F:ligase activity"/>
    <property type="evidence" value="ECO:0007669"/>
    <property type="project" value="UniProtKB-KW"/>
</dbReference>
<feature type="domain" description="AMP-binding enzyme C-terminal" evidence="3">
    <location>
        <begin position="397"/>
        <end position="470"/>
    </location>
</feature>
<dbReference type="Pfam" id="PF00501">
    <property type="entry name" value="AMP-binding"/>
    <property type="match status" value="1"/>
</dbReference>
<dbReference type="InterPro" id="IPR000873">
    <property type="entry name" value="AMP-dep_synth/lig_dom"/>
</dbReference>
<feature type="region of interest" description="Disordered" evidence="1">
    <location>
        <begin position="469"/>
        <end position="488"/>
    </location>
</feature>
<dbReference type="EMBL" id="BAAAHE010000020">
    <property type="protein sequence ID" value="GAA0622275.1"/>
    <property type="molecule type" value="Genomic_DNA"/>
</dbReference>
<dbReference type="RefSeq" id="WP_344605424.1">
    <property type="nucleotide sequence ID" value="NZ_BAAAHE010000020.1"/>
</dbReference>
<evidence type="ECO:0000256" key="1">
    <source>
        <dbReference type="SAM" id="MobiDB-lite"/>
    </source>
</evidence>
<sequence length="488" mass="49332">MGNATFAPGPANLAGLVAAAAARDPAGLALVAGGSARTWADLDAEVVAVAAGLQARDLRFGDRVALSLPNSAGFVAAYLGALRAGLVVAPLDPTGSPVAIAAAVAEVGARLHVTDEAAVADLAAAGRAAGGAPAPGPVPGGEALAALLLTAGTGGPPKRAMLSHRALLANLSQLAGLDPAPVQRGDVVLLALPLFHVFGLNAVLGQALHAGATTVLALDNDPAAVLDLVASTGVTSVAGTPEMYAAWTANPGARDALAAVRVFVSGSAPLRPAEAAAFREATGRRVWQGYGLTEAAPVVTASLRAREGSVGRPLPGIDVRVVDRDGTEADDGDPGELWIRGANLFSGYWPDGQGAPDADGWFATGDVAIRDPDGDLFMVSTRHDVLEVDGFAVYPHEIEEVLLALPGVAEAVVVGAPAGERGIRALLVPAPGAELTADQVREFCAGRLARFKVPQQVELVPGLPRSVSGKIARGQLRPPAPGEREETR</sequence>
<dbReference type="InterPro" id="IPR050237">
    <property type="entry name" value="ATP-dep_AMP-bd_enzyme"/>
</dbReference>